<dbReference type="PATRIC" id="fig|320787.5.peg.4000"/>
<dbReference type="OrthoDB" id="959238at2"/>
<dbReference type="RefSeq" id="WP_048643182.1">
    <property type="nucleotide sequence ID" value="NZ_CP012040.1"/>
</dbReference>
<dbReference type="AlphaFoldDB" id="A0A0H4PJ31"/>
<evidence type="ECO:0000313" key="1">
    <source>
        <dbReference type="EMBL" id="AKP53030.1"/>
    </source>
</evidence>
<accession>A0A0H4PJ31</accession>
<dbReference type="Proteomes" id="UP000036520">
    <property type="component" value="Chromosome"/>
</dbReference>
<protein>
    <submittedName>
        <fullName evidence="1">Uncharacterized protein</fullName>
    </submittedName>
</protein>
<dbReference type="EMBL" id="CP012040">
    <property type="protein sequence ID" value="AKP53030.1"/>
    <property type="molecule type" value="Genomic_DNA"/>
</dbReference>
<dbReference type="KEGG" id="camu:CA2015_3653"/>
<proteinExistence type="predicted"/>
<reference evidence="1 2" key="1">
    <citation type="submission" date="2015-07" db="EMBL/GenBank/DDBJ databases">
        <authorList>
            <person name="Kim K.M."/>
        </authorList>
    </citation>
    <scope>NUCLEOTIDE SEQUENCE [LARGE SCALE GENOMIC DNA]</scope>
    <source>
        <strain evidence="1 2">KCTC 12363</strain>
    </source>
</reference>
<sequence>MKYPNDGFLPETIDKLKQELISINKSFKIVPSEDNTDEYVNFYFIGKYEGKEVIYDAVLYTLKLHYQSELYELAEHEAAKKFPNYKGIKYEEDENGNLTPLQTEEEEIGWFITEMIMDMEEEGAVRVQEFLDLDTHHDFGIGLDAALNLESIDEAELEKFIEAFNDDTLVLDDTFYTFESEEEED</sequence>
<keyword evidence="2" id="KW-1185">Reference proteome</keyword>
<gene>
    <name evidence="1" type="ORF">CA2015_3653</name>
</gene>
<organism evidence="1 2">
    <name type="scientific">Cyclobacterium amurskyense</name>
    <dbReference type="NCBI Taxonomy" id="320787"/>
    <lineage>
        <taxon>Bacteria</taxon>
        <taxon>Pseudomonadati</taxon>
        <taxon>Bacteroidota</taxon>
        <taxon>Cytophagia</taxon>
        <taxon>Cytophagales</taxon>
        <taxon>Cyclobacteriaceae</taxon>
        <taxon>Cyclobacterium</taxon>
    </lineage>
</organism>
<name>A0A0H4PJ31_9BACT</name>
<dbReference type="STRING" id="320787.CA2015_3653"/>
<evidence type="ECO:0000313" key="2">
    <source>
        <dbReference type="Proteomes" id="UP000036520"/>
    </source>
</evidence>